<evidence type="ECO:0000313" key="3">
    <source>
        <dbReference type="Proteomes" id="UP000001460"/>
    </source>
</evidence>
<dbReference type="eggNOG" id="ENOG502SCBT">
    <property type="taxonomic scope" value="Eukaryota"/>
</dbReference>
<dbReference type="EMBL" id="DS989727">
    <property type="protein sequence ID" value="EEA05481.1"/>
    <property type="molecule type" value="Genomic_DNA"/>
</dbReference>
<dbReference type="GeneID" id="6995084"/>
<name>B6AAS9_CRYMR</name>
<keyword evidence="1" id="KW-0472">Membrane</keyword>
<dbReference type="RefSeq" id="XP_002139830.1">
    <property type="nucleotide sequence ID" value="XM_002139794.1"/>
</dbReference>
<feature type="transmembrane region" description="Helical" evidence="1">
    <location>
        <begin position="546"/>
        <end position="570"/>
    </location>
</feature>
<dbReference type="VEuPathDB" id="CryptoDB:CMU_024870"/>
<organism evidence="2 3">
    <name type="scientific">Cryptosporidium muris (strain RN66)</name>
    <dbReference type="NCBI Taxonomy" id="441375"/>
    <lineage>
        <taxon>Eukaryota</taxon>
        <taxon>Sar</taxon>
        <taxon>Alveolata</taxon>
        <taxon>Apicomplexa</taxon>
        <taxon>Conoidasida</taxon>
        <taxon>Coccidia</taxon>
        <taxon>Eucoccidiorida</taxon>
        <taxon>Eimeriorina</taxon>
        <taxon>Cryptosporidiidae</taxon>
        <taxon>Cryptosporidium</taxon>
    </lineage>
</organism>
<keyword evidence="1" id="KW-1133">Transmembrane helix</keyword>
<feature type="transmembrane region" description="Helical" evidence="1">
    <location>
        <begin position="697"/>
        <end position="718"/>
    </location>
</feature>
<feature type="transmembrane region" description="Helical" evidence="1">
    <location>
        <begin position="582"/>
        <end position="602"/>
    </location>
</feature>
<reference evidence="2" key="1">
    <citation type="submission" date="2008-06" db="EMBL/GenBank/DDBJ databases">
        <authorList>
            <person name="Lorenzi H."/>
            <person name="Inman J."/>
            <person name="Miller J."/>
            <person name="Schobel S."/>
            <person name="Amedeo P."/>
            <person name="Caler E.V."/>
            <person name="da Silva J."/>
        </authorList>
    </citation>
    <scope>NUCLEOTIDE SEQUENCE [LARGE SCALE GENOMIC DNA]</scope>
    <source>
        <strain evidence="2">RN66</strain>
    </source>
</reference>
<dbReference type="Proteomes" id="UP000001460">
    <property type="component" value="Unassembled WGS sequence"/>
</dbReference>
<feature type="transmembrane region" description="Helical" evidence="1">
    <location>
        <begin position="668"/>
        <end position="691"/>
    </location>
</feature>
<feature type="transmembrane region" description="Helical" evidence="1">
    <location>
        <begin position="739"/>
        <end position="759"/>
    </location>
</feature>
<dbReference type="OMA" id="FEITISA"/>
<sequence>MIEKIDSRTIGGSNAYIWLIKSPNIVTQDLNEPPRYSFGLVPGGSISVDLNFDIWNISAESSSNINGSDYWIPFFGVSLTKLQESDNSYNNLEGNTFFDSFYEQHSIPKEQESMNNNLSNNNYITYIEDNINNNKYESNILNKDSEHKLHLNLTKRPYRDIYHFEKLKMQEEDIINSLSRNNESNKEANITSNELTNSNFNFTYENNILNNNFKTKTYNQFVDRKNSSFNKEKSDVVYKNQMSNSSSIIPQLINNEHISSISSSKYKHIKSMKRSSVHSFTPLCSIPKSCLITLKSDELNYLTGGLHLINFDIQEMTTSFLQKVNKSIENVIKRGLTYWNPIIRVIIKGPIHTYFRNKCIEVIEKKLSMDNQTNKIDSNLEISKMNGSSTETTRLIPKLSMAFSSILFNKQSVSNSSYIDVLFKDLPLYEDYKDQLATMALQNVYLLLLNSEQLAALSHSSLHELALLSFSSYPPYYIVSTYLRSTLRVPVKNSKIQINFVSSILDRYTILVVNGDRIPLSITGSINIQNPSPLNHLSFEKRRETFILDTMLTLYFLVWVVYLLDFVYSLGFRLRNMNNINTLHSTVQWSSLQLLSMVILLLKPICILFDKYNLVNYCIYGELPMLAWSVPRVLSRSFDTLLLLYLLLISLGWKVLRDNLLTLETRFVTAICIISLYLGIFEITISAFQIARYILHALSYLCIIIATNVNTTLLSHTISDQNISPRLGVLYKKWQSYIYFRWIFICSIIKPSILLFYRIGILQPNGFDDWIYTLIDYLADFILLNIIIYLFRPFEVPELFKHLHINSQSDYSNISTSFEMPIWTTTL</sequence>
<protein>
    <submittedName>
        <fullName evidence="2">Uncharacterized protein</fullName>
    </submittedName>
</protein>
<dbReference type="AlphaFoldDB" id="B6AAS9"/>
<evidence type="ECO:0000256" key="1">
    <source>
        <dbReference type="SAM" id="Phobius"/>
    </source>
</evidence>
<feature type="transmembrane region" description="Helical" evidence="1">
    <location>
        <begin position="771"/>
        <end position="791"/>
    </location>
</feature>
<proteinExistence type="predicted"/>
<keyword evidence="3" id="KW-1185">Reference proteome</keyword>
<evidence type="ECO:0000313" key="2">
    <source>
        <dbReference type="EMBL" id="EEA05481.1"/>
    </source>
</evidence>
<accession>B6AAS9</accession>
<gene>
    <name evidence="2" type="ORF">CMU_024870</name>
</gene>
<dbReference type="OrthoDB" id="446247at2759"/>
<keyword evidence="1" id="KW-0812">Transmembrane</keyword>
<feature type="transmembrane region" description="Helical" evidence="1">
    <location>
        <begin position="637"/>
        <end position="656"/>
    </location>
</feature>